<evidence type="ECO:0000259" key="2">
    <source>
        <dbReference type="Pfam" id="PF00652"/>
    </source>
</evidence>
<dbReference type="InterPro" id="IPR035992">
    <property type="entry name" value="Ricin_B-like_lectins"/>
</dbReference>
<evidence type="ECO:0000313" key="3">
    <source>
        <dbReference type="EMBL" id="TGA92141.1"/>
    </source>
</evidence>
<feature type="signal peptide" evidence="1">
    <location>
        <begin position="1"/>
        <end position="27"/>
    </location>
</feature>
<dbReference type="PROSITE" id="PS50231">
    <property type="entry name" value="RICIN_B_LECTIN"/>
    <property type="match status" value="1"/>
</dbReference>
<feature type="domain" description="Ricin B lectin" evidence="2">
    <location>
        <begin position="42"/>
        <end position="155"/>
    </location>
</feature>
<dbReference type="Proteomes" id="UP000297948">
    <property type="component" value="Unassembled WGS sequence"/>
</dbReference>
<name>A0A4Z0GAT7_9ACTN</name>
<feature type="chain" id="PRO_5021491113" description="Ricin B lectin domain-containing protein" evidence="1">
    <location>
        <begin position="28"/>
        <end position="156"/>
    </location>
</feature>
<proteinExistence type="predicted"/>
<gene>
    <name evidence="3" type="ORF">E4099_27890</name>
</gene>
<dbReference type="RefSeq" id="WP_135341897.1">
    <property type="nucleotide sequence ID" value="NZ_JBHLTX010000005.1"/>
</dbReference>
<organism evidence="3 4">
    <name type="scientific">Streptomyces palmae</name>
    <dbReference type="NCBI Taxonomy" id="1701085"/>
    <lineage>
        <taxon>Bacteria</taxon>
        <taxon>Bacillati</taxon>
        <taxon>Actinomycetota</taxon>
        <taxon>Actinomycetes</taxon>
        <taxon>Kitasatosporales</taxon>
        <taxon>Streptomycetaceae</taxon>
        <taxon>Streptomyces</taxon>
    </lineage>
</organism>
<evidence type="ECO:0000256" key="1">
    <source>
        <dbReference type="SAM" id="SignalP"/>
    </source>
</evidence>
<dbReference type="EMBL" id="SRID01000405">
    <property type="protein sequence ID" value="TGA92141.1"/>
    <property type="molecule type" value="Genomic_DNA"/>
</dbReference>
<protein>
    <recommendedName>
        <fullName evidence="2">Ricin B lectin domain-containing protein</fullName>
    </recommendedName>
</protein>
<dbReference type="SUPFAM" id="SSF50370">
    <property type="entry name" value="Ricin B-like lectins"/>
    <property type="match status" value="1"/>
</dbReference>
<dbReference type="Gene3D" id="2.80.10.50">
    <property type="match status" value="1"/>
</dbReference>
<sequence>MRRINKAILTAVSALALTLGASTAAHADGSVTWRNVDPDIQICLGHVNDFWGTPNDVAMSGCNSGEAGWYDQNVGGNEWLQRANNDRNYCLTAYTDSDVYMEQCSGNDWQRWYEEYVNGHWHLRHKATNMCLQADDRGKGIVVRTCDYWAENQMWE</sequence>
<reference evidence="3 4" key="1">
    <citation type="submission" date="2019-03" db="EMBL/GenBank/DDBJ databases">
        <authorList>
            <person name="Gonzalez-Pimentel J.L."/>
        </authorList>
    </citation>
    <scope>NUCLEOTIDE SEQUENCE [LARGE SCALE GENOMIC DNA]</scope>
    <source>
        <strain evidence="3 4">JCM 31289</strain>
    </source>
</reference>
<keyword evidence="1" id="KW-0732">Signal</keyword>
<accession>A0A4Z0GAT7</accession>
<keyword evidence="4" id="KW-1185">Reference proteome</keyword>
<evidence type="ECO:0000313" key="4">
    <source>
        <dbReference type="Proteomes" id="UP000297948"/>
    </source>
</evidence>
<dbReference type="OrthoDB" id="4169228at2"/>
<dbReference type="AlphaFoldDB" id="A0A4Z0GAT7"/>
<dbReference type="InterPro" id="IPR000772">
    <property type="entry name" value="Ricin_B_lectin"/>
</dbReference>
<comment type="caution">
    <text evidence="3">The sequence shown here is derived from an EMBL/GenBank/DDBJ whole genome shotgun (WGS) entry which is preliminary data.</text>
</comment>
<dbReference type="Pfam" id="PF00652">
    <property type="entry name" value="Ricin_B_lectin"/>
    <property type="match status" value="1"/>
</dbReference>